<feature type="transmembrane region" description="Helical" evidence="6">
    <location>
        <begin position="200"/>
        <end position="221"/>
    </location>
</feature>
<feature type="transmembrane region" description="Helical" evidence="6">
    <location>
        <begin position="1116"/>
        <end position="1142"/>
    </location>
</feature>
<evidence type="ECO:0000313" key="7">
    <source>
        <dbReference type="EMBL" id="TXG64624.1"/>
    </source>
</evidence>
<dbReference type="GO" id="GO:0042910">
    <property type="term" value="F:xenobiotic transmembrane transporter activity"/>
    <property type="evidence" value="ECO:0007669"/>
    <property type="project" value="InterPro"/>
</dbReference>
<feature type="transmembrane region" description="Helical" evidence="6">
    <location>
        <begin position="464"/>
        <end position="481"/>
    </location>
</feature>
<keyword evidence="4 6" id="KW-1133">Transmembrane helix</keyword>
<feature type="transmembrane region" description="Helical" evidence="6">
    <location>
        <begin position="275"/>
        <end position="292"/>
    </location>
</feature>
<dbReference type="OrthoDB" id="423427at2759"/>
<feature type="transmembrane region" description="Helical" evidence="6">
    <location>
        <begin position="614"/>
        <end position="635"/>
    </location>
</feature>
<feature type="transmembrane region" description="Helical" evidence="6">
    <location>
        <begin position="1039"/>
        <end position="1059"/>
    </location>
</feature>
<feature type="transmembrane region" description="Helical" evidence="6">
    <location>
        <begin position="906"/>
        <end position="924"/>
    </location>
</feature>
<evidence type="ECO:0000256" key="1">
    <source>
        <dbReference type="ARBA" id="ARBA00004141"/>
    </source>
</evidence>
<keyword evidence="5 6" id="KW-0472">Membrane</keyword>
<name>A0A5C7I673_9ROSI</name>
<dbReference type="EMBL" id="VAHF01000004">
    <property type="protein sequence ID" value="TXG64624.1"/>
    <property type="molecule type" value="Genomic_DNA"/>
</dbReference>
<feature type="transmembrane region" description="Helical" evidence="6">
    <location>
        <begin position="838"/>
        <end position="860"/>
    </location>
</feature>
<comment type="similarity">
    <text evidence="2 6">Belongs to the multi antimicrobial extrusion (MATE) (TC 2.A.66.1) family.</text>
</comment>
<dbReference type="GO" id="GO:0015297">
    <property type="term" value="F:antiporter activity"/>
    <property type="evidence" value="ECO:0007669"/>
    <property type="project" value="InterPro"/>
</dbReference>
<feature type="transmembrane region" description="Helical" evidence="6">
    <location>
        <begin position="1162"/>
        <end position="1181"/>
    </location>
</feature>
<dbReference type="InterPro" id="IPR044644">
    <property type="entry name" value="DinF-like"/>
</dbReference>
<feature type="transmembrane region" description="Helical" evidence="6">
    <location>
        <begin position="1215"/>
        <end position="1232"/>
    </location>
</feature>
<dbReference type="PANTHER" id="PTHR42893">
    <property type="entry name" value="PROTEIN DETOXIFICATION 44, CHLOROPLASTIC-RELATED"/>
    <property type="match status" value="1"/>
</dbReference>
<dbReference type="InterPro" id="IPR002528">
    <property type="entry name" value="MATE_fam"/>
</dbReference>
<organism evidence="7 8">
    <name type="scientific">Acer yangbiense</name>
    <dbReference type="NCBI Taxonomy" id="1000413"/>
    <lineage>
        <taxon>Eukaryota</taxon>
        <taxon>Viridiplantae</taxon>
        <taxon>Streptophyta</taxon>
        <taxon>Embryophyta</taxon>
        <taxon>Tracheophyta</taxon>
        <taxon>Spermatophyta</taxon>
        <taxon>Magnoliopsida</taxon>
        <taxon>eudicotyledons</taxon>
        <taxon>Gunneridae</taxon>
        <taxon>Pentapetalae</taxon>
        <taxon>rosids</taxon>
        <taxon>malvids</taxon>
        <taxon>Sapindales</taxon>
        <taxon>Sapindaceae</taxon>
        <taxon>Hippocastanoideae</taxon>
        <taxon>Acereae</taxon>
        <taxon>Acer</taxon>
    </lineage>
</organism>
<gene>
    <name evidence="7" type="ORF">EZV62_011618</name>
</gene>
<feature type="transmembrane region" description="Helical" evidence="6">
    <location>
        <begin position="1339"/>
        <end position="1362"/>
    </location>
</feature>
<proteinExistence type="inferred from homology"/>
<feature type="transmembrane region" description="Helical" evidence="6">
    <location>
        <begin position="1411"/>
        <end position="1430"/>
    </location>
</feature>
<comment type="subcellular location">
    <subcellularLocation>
        <location evidence="1">Membrane</location>
        <topology evidence="1">Multi-pass membrane protein</topology>
    </subcellularLocation>
</comment>
<comment type="caution">
    <text evidence="7">The sequence shown here is derived from an EMBL/GenBank/DDBJ whole genome shotgun (WGS) entry which is preliminary data.</text>
</comment>
<feature type="transmembrane region" description="Helical" evidence="6">
    <location>
        <begin position="420"/>
        <end position="443"/>
    </location>
</feature>
<evidence type="ECO:0000256" key="4">
    <source>
        <dbReference type="ARBA" id="ARBA00022989"/>
    </source>
</evidence>
<feature type="transmembrane region" description="Helical" evidence="6">
    <location>
        <begin position="647"/>
        <end position="672"/>
    </location>
</feature>
<keyword evidence="3 6" id="KW-0812">Transmembrane</keyword>
<evidence type="ECO:0000256" key="2">
    <source>
        <dbReference type="ARBA" id="ARBA00010199"/>
    </source>
</evidence>
<dbReference type="GO" id="GO:0016020">
    <property type="term" value="C:membrane"/>
    <property type="evidence" value="ECO:0007669"/>
    <property type="project" value="UniProtKB-SubCell"/>
</dbReference>
<dbReference type="Pfam" id="PF01554">
    <property type="entry name" value="MatE"/>
    <property type="match status" value="3"/>
</dbReference>
<dbReference type="PANTHER" id="PTHR42893:SF42">
    <property type="entry name" value="PROTEIN DETOXIFICATION"/>
    <property type="match status" value="1"/>
</dbReference>
<evidence type="ECO:0000313" key="8">
    <source>
        <dbReference type="Proteomes" id="UP000323000"/>
    </source>
</evidence>
<feature type="transmembrane region" description="Helical" evidence="6">
    <location>
        <begin position="572"/>
        <end position="594"/>
    </location>
</feature>
<dbReference type="CDD" id="cd13136">
    <property type="entry name" value="MATE_DinF_like"/>
    <property type="match status" value="1"/>
</dbReference>
<evidence type="ECO:0000256" key="6">
    <source>
        <dbReference type="RuleBase" id="RU004914"/>
    </source>
</evidence>
<reference evidence="8" key="1">
    <citation type="journal article" date="2019" name="Gigascience">
        <title>De novo genome assembly of the endangered Acer yangbiense, a plant species with extremely small populations endemic to Yunnan Province, China.</title>
        <authorList>
            <person name="Yang J."/>
            <person name="Wariss H.M."/>
            <person name="Tao L."/>
            <person name="Zhang R."/>
            <person name="Yun Q."/>
            <person name="Hollingsworth P."/>
            <person name="Dao Z."/>
            <person name="Luo G."/>
            <person name="Guo H."/>
            <person name="Ma Y."/>
            <person name="Sun W."/>
        </authorList>
    </citation>
    <scope>NUCLEOTIDE SEQUENCE [LARGE SCALE GENOMIC DNA]</scope>
    <source>
        <strain evidence="8">cv. Malutang</strain>
    </source>
</reference>
<accession>A0A5C7I673</accession>
<feature type="transmembrane region" description="Helical" evidence="6">
    <location>
        <begin position="493"/>
        <end position="510"/>
    </location>
</feature>
<feature type="transmembrane region" description="Helical" evidence="6">
    <location>
        <begin position="692"/>
        <end position="719"/>
    </location>
</feature>
<feature type="transmembrane region" description="Helical" evidence="6">
    <location>
        <begin position="1382"/>
        <end position="1399"/>
    </location>
</feature>
<evidence type="ECO:0000256" key="5">
    <source>
        <dbReference type="ARBA" id="ARBA00023136"/>
    </source>
</evidence>
<evidence type="ECO:0000256" key="3">
    <source>
        <dbReference type="ARBA" id="ARBA00022692"/>
    </source>
</evidence>
<feature type="transmembrane region" description="Helical" evidence="6">
    <location>
        <begin position="123"/>
        <end position="149"/>
    </location>
</feature>
<protein>
    <recommendedName>
        <fullName evidence="6">Protein DETOXIFICATION</fullName>
    </recommendedName>
    <alternativeName>
        <fullName evidence="6">Multidrug and toxic compound extrusion protein</fullName>
    </alternativeName>
</protein>
<keyword evidence="8" id="KW-1185">Reference proteome</keyword>
<sequence length="1479" mass="161154">MQIKALARSPHSHLQYPDLKNHFRPSISFKIHHFSLNTPRSLKTTTSVSLPTNYLHISKTPKQTTNRFTASCISPRQELIEEESEISAVNGGEEKGKEVEVEVVPSKTEDLASQSIWRQMKEILMFSGPATGLWICAPLMSLISTAVVGQGSSTELAALGPGTVFCDNMNLLFMFLSIATSNMVATSLAKGDKKEVQHQISVLLFVGLTCGVLMLLFTQFLGPWALTGFAGPKNVHIVPVASKYVKIRGLSWPALLYGLVAQSASLGMKDSIGPLKALVVATTVNGIGHLILCSCLGFGITGAAWSTMTSQLISAYMMIETLNKKGYDPFAIAVPSPNEFLQIFAIAAPVFVSMFSKVAFYSLITYYATAMGTFTVAAHQVMIQTYGMFVVWGEPLSQTAQSFMPELLYGVDRSLEKAKMLIKSLVIIGAILGLVIGTAGALIPWLLPNMFTSDLMVIQEMHKVLILFFFSLAVTPCTHSLEGTLLAGRDFKFISLSMGSCFSLGALLLLKRFKTSCISPGQELINNDSGVDSISLSKFEEEEEEEEMGMEVKTEGLENQSIWNQMKEIVKFTAPATGLWICGPLMSLIDTAVIGQGSSIELAALGPATVVCDYLTYVFMFLSIATSNMVATSLAKQDKNEVQHQISVLLFVGLSCGLLMFLFTRFCGSWALTGNKDCLGMKDSWGPMKALVVASAINGIGAVVLCSFMGYGIAGAAWATMVSQVVAGWMMIDSLNKKGYNAFAFTVPSPSEVATIFGLAGPVFVTMMAKIAFYSLIIYFATSMGTNTVAAHQVMIQNFCMCTVWGEPLSQAAQSFMPELIYGANRSLVKARMLLKSLFIIGASLGLVLGAIGTSVPWLFPSVFTPDQNVIQEMHKVLLPYFLALAVTPSTHSLEGTLLAGRDLKFISLSMSGCFSLGALVLLLVSSRGYGLTGCWFALTGFQWARFFLSLWRVLSSDGILFSEDLTRYTTEKLQKTLRDFVPERSWRHHSKLQELEFSSENESKSIPLSLSEEEEEKVVEVKMEDLANQSVWNQMKEILMFTGPATALWICGPLMSLIDTAVVGQGSSIELAALGPGTVFCDDMSYIFMFLSIATSNMVATSLTRQDKNGVQHQISILLFVGLVCGILMLLFTKFFGLWALTGAKNVHLLPAANTYVQIRGLAWPAILIGWVTQSASLGMKDSWGPLKALAVASAVNGIGDIVFWRFFNYGIAGAAWTTMVSQVIAAYMMIDTLNKKGYNAFTVSVPSPNDLLEIFEIAAPLFVMMISKVAFYTLIIYFATSMGTITLAAHQASYTLVLIQTFMMITVCGEPLSQTAQSFMPEFLYGANRNLAKARMLLKSLVIIGVILGLFLGVVGTSVPWLFPNIFTPDQAIIQEMHKVLVPFFITLAVTPCILSLEGTLLAGRDLKYISLSMSGCFILSALLVSSRGYGLTGYWYALVGFLWARFFLALQRLLSPAGILFSENISQNKLDKLTAA</sequence>
<dbReference type="Proteomes" id="UP000323000">
    <property type="component" value="Chromosome 4"/>
</dbReference>